<organism evidence="4 5">
    <name type="scientific">Leucocoprinus birnbaumii</name>
    <dbReference type="NCBI Taxonomy" id="56174"/>
    <lineage>
        <taxon>Eukaryota</taxon>
        <taxon>Fungi</taxon>
        <taxon>Dikarya</taxon>
        <taxon>Basidiomycota</taxon>
        <taxon>Agaricomycotina</taxon>
        <taxon>Agaricomycetes</taxon>
        <taxon>Agaricomycetidae</taxon>
        <taxon>Agaricales</taxon>
        <taxon>Agaricineae</taxon>
        <taxon>Agaricaceae</taxon>
        <taxon>Leucocoprinus</taxon>
    </lineage>
</organism>
<dbReference type="PANTHER" id="PTHR10039">
    <property type="entry name" value="AMELOGENIN"/>
    <property type="match status" value="1"/>
</dbReference>
<evidence type="ECO:0000256" key="1">
    <source>
        <dbReference type="ARBA" id="ARBA00022737"/>
    </source>
</evidence>
<dbReference type="PANTHER" id="PTHR10039:SF14">
    <property type="entry name" value="NACHT DOMAIN-CONTAINING PROTEIN"/>
    <property type="match status" value="1"/>
</dbReference>
<feature type="domain" description="Nephrocystin 3-like N-terminal" evidence="3">
    <location>
        <begin position="190"/>
        <end position="352"/>
    </location>
</feature>
<sequence length="816" mass="92561">MPSTRLKFTTRFFGGRSSRNDASDSSSTPVLTPPAAQTRALVSPQTFTNVSTTNESSTANDEGSDLSGIIGQFEIEAIEEHEPEVSKQGDRTHRQTAAVNLFQGAHGNMFNNPIFQDVHTGATINNTVNNTVDKQFNQPTFVAELTQNVTTGEPILNFLDRHRVPGTDLRSASRYPPPQCHPDTRLELRSKLEAWLRDPKQRRSFLIWLAGPAGAGKSAVAQTFAEYCLKHGRLGAAYFFSTLNQRGKIEGLIPGIAYHLAKQNKEYKRLINKILADDPSLLKEDLEFQFRKLISEPFDALTPTGEPLVIIIDGLDECDSKQAQCELVCIIGQYSTSLRAKRFPTLWLICSRPERHIQLAFSQADGYCIDDMTGRTSIKESFAEFEWRINYTRENITCDSEADKHDVFLILESGLQDIRKRHMARYPEHTEKMRAWPLRSQLDELSHCICGLPILASTVIKFIGSTKKHPQTKLDLCLMTLRDLPERIKELKASYNVNPLDGLDLFYSAIMRNVEQSVLPIAKHLIAFLVILAQETRWPEKISTASDTRIFFGLDVIDFAEAFEDLHSVLNIPSSDAADMQPIQFFHKSFGEYLQSRERAREFALDMVDTRLEVARHAIRIYGDVISSNCKNEACIHNQKTVNVASDLEWYQEDELIPNAQLRRFVRANFWDMLCLDDSKRDDLLKLLHDFDFCHLSFAPSLGTIDEARTLPRFMSWMSKAIESPGVNKILRVKPASEHDDMLFEHCLSKPPLRKRFPKRIGEKAEFSYSFVSTHRQDKSERVVPDNTKMAFWIGAGERAGLGLIYGSAKDDEGDE</sequence>
<dbReference type="Proteomes" id="UP001213000">
    <property type="component" value="Unassembled WGS sequence"/>
</dbReference>
<comment type="caution">
    <text evidence="4">The sequence shown here is derived from an EMBL/GenBank/DDBJ whole genome shotgun (WGS) entry which is preliminary data.</text>
</comment>
<dbReference type="Pfam" id="PF24883">
    <property type="entry name" value="NPHP3_N"/>
    <property type="match status" value="1"/>
</dbReference>
<dbReference type="Gene3D" id="3.40.50.300">
    <property type="entry name" value="P-loop containing nucleotide triphosphate hydrolases"/>
    <property type="match status" value="1"/>
</dbReference>
<proteinExistence type="predicted"/>
<dbReference type="InterPro" id="IPR056884">
    <property type="entry name" value="NPHP3-like_N"/>
</dbReference>
<feature type="compositionally biased region" description="Polar residues" evidence="2">
    <location>
        <begin position="43"/>
        <end position="61"/>
    </location>
</feature>
<dbReference type="InterPro" id="IPR027417">
    <property type="entry name" value="P-loop_NTPase"/>
</dbReference>
<dbReference type="AlphaFoldDB" id="A0AAD5VGQ8"/>
<dbReference type="EMBL" id="JANIEX010001388">
    <property type="protein sequence ID" value="KAJ3558581.1"/>
    <property type="molecule type" value="Genomic_DNA"/>
</dbReference>
<evidence type="ECO:0000259" key="3">
    <source>
        <dbReference type="Pfam" id="PF24883"/>
    </source>
</evidence>
<evidence type="ECO:0000313" key="4">
    <source>
        <dbReference type="EMBL" id="KAJ3558581.1"/>
    </source>
</evidence>
<name>A0AAD5VGQ8_9AGAR</name>
<evidence type="ECO:0000256" key="2">
    <source>
        <dbReference type="SAM" id="MobiDB-lite"/>
    </source>
</evidence>
<reference evidence="4" key="1">
    <citation type="submission" date="2022-07" db="EMBL/GenBank/DDBJ databases">
        <title>Genome Sequence of Leucocoprinus birnbaumii.</title>
        <authorList>
            <person name="Buettner E."/>
        </authorList>
    </citation>
    <scope>NUCLEOTIDE SEQUENCE</scope>
    <source>
        <strain evidence="4">VT141</strain>
    </source>
</reference>
<dbReference type="SUPFAM" id="SSF52540">
    <property type="entry name" value="P-loop containing nucleoside triphosphate hydrolases"/>
    <property type="match status" value="1"/>
</dbReference>
<feature type="region of interest" description="Disordered" evidence="2">
    <location>
        <begin position="1"/>
        <end position="66"/>
    </location>
</feature>
<evidence type="ECO:0000313" key="5">
    <source>
        <dbReference type="Proteomes" id="UP001213000"/>
    </source>
</evidence>
<protein>
    <recommendedName>
        <fullName evidence="3">Nephrocystin 3-like N-terminal domain-containing protein</fullName>
    </recommendedName>
</protein>
<gene>
    <name evidence="4" type="ORF">NP233_g11482</name>
</gene>
<accession>A0AAD5VGQ8</accession>
<keyword evidence="5" id="KW-1185">Reference proteome</keyword>
<keyword evidence="1" id="KW-0677">Repeat</keyword>